<comment type="caution">
    <text evidence="3">The sequence shown here is derived from an EMBL/GenBank/DDBJ whole genome shotgun (WGS) entry which is preliminary data.</text>
</comment>
<dbReference type="SUPFAM" id="SSF51735">
    <property type="entry name" value="NAD(P)-binding Rossmann-fold domains"/>
    <property type="match status" value="1"/>
</dbReference>
<feature type="region of interest" description="Disordered" evidence="1">
    <location>
        <begin position="353"/>
        <end position="378"/>
    </location>
</feature>
<reference evidence="3 4" key="1">
    <citation type="submission" date="2018-06" db="EMBL/GenBank/DDBJ databases">
        <title>Genomic Encyclopedia of Type Strains, Phase III (KMG-III): the genomes of soil and plant-associated and newly described type strains.</title>
        <authorList>
            <person name="Whitman W."/>
        </authorList>
    </citation>
    <scope>NUCLEOTIDE SEQUENCE [LARGE SCALE GENOMIC DNA]</scope>
    <source>
        <strain evidence="3 4">CGMCC 4.7090</strain>
    </source>
</reference>
<dbReference type="Gene3D" id="3.40.50.720">
    <property type="entry name" value="NAD(P)-binding Rossmann-like Domain"/>
    <property type="match status" value="1"/>
</dbReference>
<dbReference type="AlphaFoldDB" id="A0A327ZCA5"/>
<organism evidence="3 4">
    <name type="scientific">Actinoplanes lutulentus</name>
    <dbReference type="NCBI Taxonomy" id="1287878"/>
    <lineage>
        <taxon>Bacteria</taxon>
        <taxon>Bacillati</taxon>
        <taxon>Actinomycetota</taxon>
        <taxon>Actinomycetes</taxon>
        <taxon>Micromonosporales</taxon>
        <taxon>Micromonosporaceae</taxon>
        <taxon>Actinoplanes</taxon>
    </lineage>
</organism>
<evidence type="ECO:0000256" key="1">
    <source>
        <dbReference type="SAM" id="MobiDB-lite"/>
    </source>
</evidence>
<dbReference type="EMBL" id="QLMJ01000006">
    <property type="protein sequence ID" value="RAK37951.1"/>
    <property type="molecule type" value="Genomic_DNA"/>
</dbReference>
<name>A0A327ZCA5_9ACTN</name>
<sequence>MVTSPPRVVVVTGVSRYIGARVAARLAADPRIDRVVGLDPHDPPAGLLGLLEGVERIRADARAATEAIAELDAEAVVHLAVTSVPDVQHGGRAAMKEQNVIGTMQVLAAAQGAPGLRKLVVRSSTAAYGASFRDPAVFTEDTEPRAVPRGPFARDILDIEGYVRGFRRRRSEVAATVLRFAPMISSTAETSLTRYFAQPVVPTVLGRDARLQFVHVEDALEILHRSVVEDHPGTFNVAGAGVLMLAQAVRRAGRVSLPLPESALSTGAALLRNLGVEQIGLDQIDLFVHGRVVDTSRLIREFDFTPRTTAEAFDEFIKAHVAGSTITADRLAAAEQAILDGIRRVRAAASPAPAGVAEPASVPAGHTSAGVRAGSDRS</sequence>
<dbReference type="InterPro" id="IPR001509">
    <property type="entry name" value="Epimerase_deHydtase"/>
</dbReference>
<keyword evidence="4" id="KW-1185">Reference proteome</keyword>
<evidence type="ECO:0000313" key="3">
    <source>
        <dbReference type="EMBL" id="RAK37951.1"/>
    </source>
</evidence>
<accession>A0A327ZCA5</accession>
<dbReference type="PANTHER" id="PTHR43245:SF52">
    <property type="entry name" value="NAD-DEPENDENT EPIMERASE_DEHYDRATASE"/>
    <property type="match status" value="1"/>
</dbReference>
<feature type="domain" description="NAD-dependent epimerase/dehydratase" evidence="2">
    <location>
        <begin position="9"/>
        <end position="238"/>
    </location>
</feature>
<gene>
    <name evidence="3" type="ORF">B0I29_106220</name>
</gene>
<dbReference type="PANTHER" id="PTHR43245">
    <property type="entry name" value="BIFUNCTIONAL POLYMYXIN RESISTANCE PROTEIN ARNA"/>
    <property type="match status" value="1"/>
</dbReference>
<proteinExistence type="predicted"/>
<dbReference type="Pfam" id="PF01370">
    <property type="entry name" value="Epimerase"/>
    <property type="match status" value="1"/>
</dbReference>
<dbReference type="RefSeq" id="WP_245972557.1">
    <property type="nucleotide sequence ID" value="NZ_JACHWI010000005.1"/>
</dbReference>
<dbReference type="InterPro" id="IPR050177">
    <property type="entry name" value="Lipid_A_modif_metabolic_enz"/>
</dbReference>
<evidence type="ECO:0000313" key="4">
    <source>
        <dbReference type="Proteomes" id="UP000249341"/>
    </source>
</evidence>
<feature type="compositionally biased region" description="Low complexity" evidence="1">
    <location>
        <begin position="353"/>
        <end position="365"/>
    </location>
</feature>
<protein>
    <submittedName>
        <fullName evidence="3">UDP-glucose 4-epimerase</fullName>
    </submittedName>
</protein>
<dbReference type="InterPro" id="IPR036291">
    <property type="entry name" value="NAD(P)-bd_dom_sf"/>
</dbReference>
<dbReference type="Proteomes" id="UP000249341">
    <property type="component" value="Unassembled WGS sequence"/>
</dbReference>
<evidence type="ECO:0000259" key="2">
    <source>
        <dbReference type="Pfam" id="PF01370"/>
    </source>
</evidence>